<organism evidence="3 4">
    <name type="scientific">Babesia divergens</name>
    <dbReference type="NCBI Taxonomy" id="32595"/>
    <lineage>
        <taxon>Eukaryota</taxon>
        <taxon>Sar</taxon>
        <taxon>Alveolata</taxon>
        <taxon>Apicomplexa</taxon>
        <taxon>Aconoidasida</taxon>
        <taxon>Piroplasmida</taxon>
        <taxon>Babesiidae</taxon>
        <taxon>Babesia</taxon>
    </lineage>
</organism>
<evidence type="ECO:0000313" key="4">
    <source>
        <dbReference type="Proteomes" id="UP001195914"/>
    </source>
</evidence>
<feature type="domain" description="CCAAT-binding factor" evidence="2">
    <location>
        <begin position="467"/>
        <end position="533"/>
    </location>
</feature>
<evidence type="ECO:0000259" key="2">
    <source>
        <dbReference type="Pfam" id="PF03914"/>
    </source>
</evidence>
<reference evidence="3" key="1">
    <citation type="journal article" date="2014" name="Nucleic Acids Res.">
        <title>The evolutionary dynamics of variant antigen genes in Babesia reveal a history of genomic innovation underlying host-parasite interaction.</title>
        <authorList>
            <person name="Jackson A.P."/>
            <person name="Otto T.D."/>
            <person name="Darby A."/>
            <person name="Ramaprasad A."/>
            <person name="Xia D."/>
            <person name="Echaide I.E."/>
            <person name="Farber M."/>
            <person name="Gahlot S."/>
            <person name="Gamble J."/>
            <person name="Gupta D."/>
            <person name="Gupta Y."/>
            <person name="Jackson L."/>
            <person name="Malandrin L."/>
            <person name="Malas T.B."/>
            <person name="Moussa E."/>
            <person name="Nair M."/>
            <person name="Reid A.J."/>
            <person name="Sanders M."/>
            <person name="Sharma J."/>
            <person name="Tracey A."/>
            <person name="Quail M.A."/>
            <person name="Weir W."/>
            <person name="Wastling J.M."/>
            <person name="Hall N."/>
            <person name="Willadsen P."/>
            <person name="Lingelbach K."/>
            <person name="Shiels B."/>
            <person name="Tait A."/>
            <person name="Berriman M."/>
            <person name="Allred D.R."/>
            <person name="Pain A."/>
        </authorList>
    </citation>
    <scope>NUCLEOTIDE SEQUENCE</scope>
    <source>
        <strain evidence="3">1802A</strain>
    </source>
</reference>
<keyword evidence="4" id="KW-1185">Reference proteome</keyword>
<proteinExistence type="inferred from homology"/>
<comment type="similarity">
    <text evidence="1">Belongs to the CBF/MAK21 family.</text>
</comment>
<dbReference type="GO" id="GO:0005634">
    <property type="term" value="C:nucleus"/>
    <property type="evidence" value="ECO:0007669"/>
    <property type="project" value="UniProtKB-ARBA"/>
</dbReference>
<dbReference type="InterPro" id="IPR005612">
    <property type="entry name" value="CCAAT-binding_factor"/>
</dbReference>
<gene>
    <name evidence="3" type="ORF">X943_003515</name>
</gene>
<evidence type="ECO:0000256" key="1">
    <source>
        <dbReference type="ARBA" id="ARBA00007797"/>
    </source>
</evidence>
<accession>A0AAD9G9N0</accession>
<dbReference type="Proteomes" id="UP001195914">
    <property type="component" value="Unassembled WGS sequence"/>
</dbReference>
<evidence type="ECO:0000313" key="3">
    <source>
        <dbReference type="EMBL" id="KAK1934381.1"/>
    </source>
</evidence>
<comment type="caution">
    <text evidence="3">The sequence shown here is derived from an EMBL/GenBank/DDBJ whole genome shotgun (WGS) entry which is preliminary data.</text>
</comment>
<dbReference type="EMBL" id="JAHBMH010000063">
    <property type="protein sequence ID" value="KAK1934381.1"/>
    <property type="molecule type" value="Genomic_DNA"/>
</dbReference>
<dbReference type="InterPro" id="IPR040155">
    <property type="entry name" value="CEBPZ/Mak21-like"/>
</dbReference>
<reference evidence="3" key="2">
    <citation type="submission" date="2021-05" db="EMBL/GenBank/DDBJ databases">
        <authorList>
            <person name="Pain A."/>
        </authorList>
    </citation>
    <scope>NUCLEOTIDE SEQUENCE</scope>
    <source>
        <strain evidence="3">1802A</strain>
    </source>
</reference>
<name>A0AAD9G9N0_BABDI</name>
<protein>
    <recommendedName>
        <fullName evidence="2">CCAAT-binding factor domain-containing protein</fullName>
    </recommendedName>
</protein>
<dbReference type="AlphaFoldDB" id="A0AAD9G9N0"/>
<sequence>MASLKAVGRPVSDATLLSMVEVYESSSWYDLARQDVPSVPQKGGRASPLDSAGLLHKGKELLKVLSRAYSRHICQSDSEKMWLRLTAKDPFIPPDKSASATLADALDAMAVLANECCVLNYMFVSELLLMCKNKAVRVMLLSMERLHALFMELLPNSKLRYIHQLDDAKMRYLHHHVSEWEKSGSASWDSLDPLARLLLHVVCFEDFFKGAYAAFIQVATDQLEGGEAFVKRRMLHYVFEMLARKPEQEGLLMDILVSKLLVDDNKISSAASAKLSALLECQAGMKEIVVRRIGQALSGGVGKVRTALSCKSVKPSKKKRSTSLREFKFERLHVYVASDVLPTLKGMYRCILFMSELHFTRNESKATSEALKVYTSVLSFIFSRGESEKATHRLPLYEYEEFSRIIRCISSGLERCIHIVSSREGSFNIFDYFQSDGRGLSRESVEESVNSLYRAAHKPLSFSTNIGLLSLISKLQPFESRFYNLLYERVLDLRMFDATSRGALLSLISNCVSGDTDTARIAAFVKRLLQVCIPMSGGQRRVYPYFSDLPPCVMCPRGAAEHVIRFKR</sequence>
<dbReference type="PANTHER" id="PTHR12048">
    <property type="entry name" value="CCAAT-BINDING FACTOR-RELATED"/>
    <property type="match status" value="1"/>
</dbReference>
<dbReference type="Pfam" id="PF03914">
    <property type="entry name" value="CBF"/>
    <property type="match status" value="1"/>
</dbReference>
<dbReference type="PANTHER" id="PTHR12048:SF0">
    <property type="entry name" value="CCAAT_ENHANCER-BINDING PROTEIN ZETA"/>
    <property type="match status" value="1"/>
</dbReference>